<proteinExistence type="predicted"/>
<reference evidence="2 3" key="1">
    <citation type="journal article" date="2016" name="Nat. Commun.">
        <title>Thousands of microbial genomes shed light on interconnected biogeochemical processes in an aquifer system.</title>
        <authorList>
            <person name="Anantharaman K."/>
            <person name="Brown C.T."/>
            <person name="Hug L.A."/>
            <person name="Sharon I."/>
            <person name="Castelle C.J."/>
            <person name="Probst A.J."/>
            <person name="Thomas B.C."/>
            <person name="Singh A."/>
            <person name="Wilkins M.J."/>
            <person name="Karaoz U."/>
            <person name="Brodie E.L."/>
            <person name="Williams K.H."/>
            <person name="Hubbard S.S."/>
            <person name="Banfield J.F."/>
        </authorList>
    </citation>
    <scope>NUCLEOTIDE SEQUENCE [LARGE SCALE GENOMIC DNA]</scope>
</reference>
<evidence type="ECO:0000313" key="2">
    <source>
        <dbReference type="EMBL" id="OHA27075.1"/>
    </source>
</evidence>
<accession>A0A1G2MTA7</accession>
<evidence type="ECO:0000313" key="3">
    <source>
        <dbReference type="Proteomes" id="UP000177565"/>
    </source>
</evidence>
<comment type="caution">
    <text evidence="2">The sequence shown here is derived from an EMBL/GenBank/DDBJ whole genome shotgun (WGS) entry which is preliminary data.</text>
</comment>
<dbReference type="EMBL" id="MHRQ01000012">
    <property type="protein sequence ID" value="OHA27075.1"/>
    <property type="molecule type" value="Genomic_DNA"/>
</dbReference>
<protein>
    <recommendedName>
        <fullName evidence="4">PsbP C-terminal domain-containing protein</fullName>
    </recommendedName>
</protein>
<sequence length="223" mass="24766">MTDSSHTQKIIFAIIIVLVVLVVGIIIFWRSPETLYTKENGQPANPAGTIDISPSALATYSSGRFGFSFAYPETLVVGKSEENTIGWRSDAVTSTGTIATKIVIPKSFQPQTNFGEATFLVGFSAEPDAITDCFKEDFTDVEVASMNVGGIPFRRFHYIDAAAGNRYDITSYRTVYSDRCYAVETVIHYANIENYSPDQNISEFNQAQVQKVLDTMVTSFRFR</sequence>
<name>A0A1G2MTA7_9BACT</name>
<keyword evidence="1" id="KW-0812">Transmembrane</keyword>
<evidence type="ECO:0008006" key="4">
    <source>
        <dbReference type="Google" id="ProtNLM"/>
    </source>
</evidence>
<dbReference type="Proteomes" id="UP000177565">
    <property type="component" value="Unassembled WGS sequence"/>
</dbReference>
<dbReference type="STRING" id="1802312.A3C06_01080"/>
<dbReference type="AlphaFoldDB" id="A0A1G2MTA7"/>
<evidence type="ECO:0000256" key="1">
    <source>
        <dbReference type="SAM" id="Phobius"/>
    </source>
</evidence>
<feature type="transmembrane region" description="Helical" evidence="1">
    <location>
        <begin position="12"/>
        <end position="29"/>
    </location>
</feature>
<keyword evidence="1" id="KW-1133">Transmembrane helix</keyword>
<organism evidence="2 3">
    <name type="scientific">Candidatus Taylorbacteria bacterium RIFCSPHIGHO2_02_FULL_46_13</name>
    <dbReference type="NCBI Taxonomy" id="1802312"/>
    <lineage>
        <taxon>Bacteria</taxon>
        <taxon>Candidatus Tayloriibacteriota</taxon>
    </lineage>
</organism>
<keyword evidence="1" id="KW-0472">Membrane</keyword>
<gene>
    <name evidence="2" type="ORF">A3C06_01080</name>
</gene>